<proteinExistence type="predicted"/>
<protein>
    <submittedName>
        <fullName evidence="1">TIGR02556 family CRISPR-associated protein</fullName>
    </submittedName>
</protein>
<reference evidence="1 2" key="1">
    <citation type="submission" date="2019-10" db="EMBL/GenBank/DDBJ databases">
        <title>Rudanella paleaurantiibacter sp. nov., isolated from sludge.</title>
        <authorList>
            <person name="Xu S.Q."/>
        </authorList>
    </citation>
    <scope>NUCLEOTIDE SEQUENCE [LARGE SCALE GENOMIC DNA]</scope>
    <source>
        <strain evidence="1 2">HX-22-17</strain>
    </source>
</reference>
<dbReference type="Proteomes" id="UP000488299">
    <property type="component" value="Unassembled WGS sequence"/>
</dbReference>
<keyword evidence="2" id="KW-1185">Reference proteome</keyword>
<evidence type="ECO:0000313" key="1">
    <source>
        <dbReference type="EMBL" id="KAB7728369.1"/>
    </source>
</evidence>
<accession>A0A7J5TVQ3</accession>
<comment type="caution">
    <text evidence="1">The sequence shown here is derived from an EMBL/GenBank/DDBJ whole genome shotgun (WGS) entry which is preliminary data.</text>
</comment>
<gene>
    <name evidence="1" type="ORF">F5984_18520</name>
</gene>
<name>A0A7J5TVQ3_9BACT</name>
<dbReference type="AlphaFoldDB" id="A0A7J5TVQ3"/>
<dbReference type="NCBIfam" id="TIGR02556">
    <property type="entry name" value="cas_TM1802"/>
    <property type="match status" value="1"/>
</dbReference>
<dbReference type="EMBL" id="WELI01000008">
    <property type="protein sequence ID" value="KAB7728369.1"/>
    <property type="molecule type" value="Genomic_DNA"/>
</dbReference>
<evidence type="ECO:0000313" key="2">
    <source>
        <dbReference type="Proteomes" id="UP000488299"/>
    </source>
</evidence>
<dbReference type="NCBIfam" id="TIGR02591">
    <property type="entry name" value="cas_Csh1"/>
    <property type="match status" value="1"/>
</dbReference>
<sequence length="654" mass="74797">MPCLQRLLPLVFSITLSLVHTRQVYQPMQDKAIAAIGRLALQKESQAEPYMLYVQNMFPGINYDMILAVFSIYEENGQLTCRFTGIDVEKASETTYPKYLYRGGSPRGGDITFTTKAGDLAKKLNTLLTVQVKNAVALCRVNNNQQDLNLLLALQHRLTAEYDEVLAALQSAYGQMDKKRQQSSGFSICFESDGVRRYLADFPIFQQQVLLSGTSGKSEKYGVTSQGKDQFCSVCLEKKPLLHGFASPFKYATVDKPGMVSGFFDQRGNWKNYPICSDCSLEFEYGQKYVAQKLKKYFYGSSYFAIPKTVLSSDTNGLEKALKLITGLEFQLSEAEKEKRIEDRIMQEIGKADNYFTLNLLFFEENPTTKAIKIKLLLEEILPSRFRKLFSEAPAKVNPNPLYKAAYRIKKEPHHLTFSFGLFKQFYEDDFYGIVNDVFVGRPINRQTLYNRFMAQIRANYNKAQTSEGYVEPAGLTILKAHLLLNYLTYLSLITTSQTITMQIDEQTDEAQVEAKYGRAFDETLFRQFVNNNPNFLDSSYKVGIFAVGVLVRLLLNIQQRELGGTPFEKKLKGYNLNPETLKTVYLETMAKLAQYRDYGKRYETLSHIISEHFTLNSHKLPTLSNNELSFYFVAGLEMAHRFRIEKPETNENK</sequence>
<dbReference type="InterPro" id="IPR013420">
    <property type="entry name" value="CRISPR-assoc_prot_Cas8b/Csh1_C"/>
</dbReference>
<dbReference type="InterPro" id="IPR013389">
    <property type="entry name" value="CRISPR-assoc_prot_Cas8b"/>
</dbReference>
<organism evidence="1 2">
    <name type="scientific">Rudanella paleaurantiibacter</name>
    <dbReference type="NCBI Taxonomy" id="2614655"/>
    <lineage>
        <taxon>Bacteria</taxon>
        <taxon>Pseudomonadati</taxon>
        <taxon>Bacteroidota</taxon>
        <taxon>Cytophagia</taxon>
        <taxon>Cytophagales</taxon>
        <taxon>Cytophagaceae</taxon>
        <taxon>Rudanella</taxon>
    </lineage>
</organism>
<dbReference type="Pfam" id="PF09484">
    <property type="entry name" value="Cas_TM1802"/>
    <property type="match status" value="1"/>
</dbReference>